<dbReference type="EMBL" id="AP025523">
    <property type="protein sequence ID" value="BDE06672.1"/>
    <property type="molecule type" value="Genomic_DNA"/>
</dbReference>
<accession>A0AAN2CAI0</accession>
<feature type="signal peptide" evidence="1">
    <location>
        <begin position="1"/>
        <end position="20"/>
    </location>
</feature>
<dbReference type="Proteomes" id="UP001317532">
    <property type="component" value="Chromosome"/>
</dbReference>
<name>A0AAN2CAI0_UNVUL</name>
<dbReference type="AlphaFoldDB" id="A0AAN2CAI0"/>
<keyword evidence="1" id="KW-0732">Signal</keyword>
<sequence>MRTAVALLFAFLSLTMVARADRDDTREQLRTTLASAGARSDVNVTFRQSTKNPYNFVGSMTAGLKNAESLEIVISVTKSDTLGFRIYPHYNGGYVNLDRARNGPGLMRMLLRYSDDNFLFWGADDTADVFCGYTITLESGFPSDAIVVVLRSIHNTDKFLGEMRPMIDGSSPAP</sequence>
<organism evidence="2 3">
    <name type="scientific">Vulcanimicrobium alpinum</name>
    <dbReference type="NCBI Taxonomy" id="3016050"/>
    <lineage>
        <taxon>Bacteria</taxon>
        <taxon>Bacillati</taxon>
        <taxon>Vulcanimicrobiota</taxon>
        <taxon>Vulcanimicrobiia</taxon>
        <taxon>Vulcanimicrobiales</taxon>
        <taxon>Vulcanimicrobiaceae</taxon>
        <taxon>Vulcanimicrobium</taxon>
    </lineage>
</organism>
<reference evidence="2 3" key="1">
    <citation type="journal article" date="2022" name="ISME Commun">
        <title>Vulcanimicrobium alpinus gen. nov. sp. nov., the first cultivated representative of the candidate phylum 'Eremiobacterota', is a metabolically versatile aerobic anoxygenic phototroph.</title>
        <authorList>
            <person name="Yabe S."/>
            <person name="Muto K."/>
            <person name="Abe K."/>
            <person name="Yokota A."/>
            <person name="Staudigel H."/>
            <person name="Tebo B.M."/>
        </authorList>
    </citation>
    <scope>NUCLEOTIDE SEQUENCE [LARGE SCALE GENOMIC DNA]</scope>
    <source>
        <strain evidence="2 3">WC8-2</strain>
    </source>
</reference>
<dbReference type="RefSeq" id="WP_317994320.1">
    <property type="nucleotide sequence ID" value="NZ_AP025523.1"/>
</dbReference>
<evidence type="ECO:0000313" key="3">
    <source>
        <dbReference type="Proteomes" id="UP001317532"/>
    </source>
</evidence>
<feature type="chain" id="PRO_5042914605" evidence="1">
    <location>
        <begin position="21"/>
        <end position="174"/>
    </location>
</feature>
<evidence type="ECO:0000256" key="1">
    <source>
        <dbReference type="SAM" id="SignalP"/>
    </source>
</evidence>
<dbReference type="KEGG" id="vab:WPS_19480"/>
<protein>
    <submittedName>
        <fullName evidence="2">Uncharacterized protein</fullName>
    </submittedName>
</protein>
<proteinExistence type="predicted"/>
<gene>
    <name evidence="2" type="ORF">WPS_19480</name>
</gene>
<evidence type="ECO:0000313" key="2">
    <source>
        <dbReference type="EMBL" id="BDE06672.1"/>
    </source>
</evidence>
<keyword evidence="3" id="KW-1185">Reference proteome</keyword>